<evidence type="ECO:0000313" key="12">
    <source>
        <dbReference type="Proteomes" id="UP000661691"/>
    </source>
</evidence>
<evidence type="ECO:0000256" key="7">
    <source>
        <dbReference type="ARBA" id="ARBA00022801"/>
    </source>
</evidence>
<organism evidence="11 12">
    <name type="scientific">Polycladospora coralii</name>
    <dbReference type="NCBI Taxonomy" id="2771432"/>
    <lineage>
        <taxon>Bacteria</taxon>
        <taxon>Bacillati</taxon>
        <taxon>Bacillota</taxon>
        <taxon>Bacilli</taxon>
        <taxon>Bacillales</taxon>
        <taxon>Thermoactinomycetaceae</taxon>
        <taxon>Polycladospora</taxon>
    </lineage>
</organism>
<evidence type="ECO:0000256" key="1">
    <source>
        <dbReference type="ARBA" id="ARBA00011738"/>
    </source>
</evidence>
<keyword evidence="6 10" id="KW-0255">Endonuclease</keyword>
<evidence type="ECO:0000256" key="2">
    <source>
        <dbReference type="ARBA" id="ARBA00012477"/>
    </source>
</evidence>
<protein>
    <recommendedName>
        <fullName evidence="2 10">Ribonuclease Z</fullName>
        <shortName evidence="10">RNase Z</shortName>
        <ecNumber evidence="2 10">3.1.26.11</ecNumber>
    </recommendedName>
    <alternativeName>
        <fullName evidence="10">tRNA 3 endonuclease</fullName>
    </alternativeName>
    <alternativeName>
        <fullName evidence="10">tRNase Z</fullName>
    </alternativeName>
</protein>
<keyword evidence="4 10" id="KW-0540">Nuclease</keyword>
<evidence type="ECO:0000256" key="5">
    <source>
        <dbReference type="ARBA" id="ARBA00022723"/>
    </source>
</evidence>
<sequence>MEIIFLGTGAGIPSPLRNVSSLALLLPEYQGETWLFDCGEATQHHILSSPVRLTKITRIWITHLHGDHIYGLPGLLGSRSFQGAETPLTVYGPRGIQTFIETTLQTSYTYLRYPLNIVEIEDHMQITVPPFDVTIRLLEHGIPSYGYRLEEHPQPGTLNAKKLLADGLPPGPLYQSLKRGETITLPDGRTFCGKDYLSTPKLGKIISILGDTRFTEASIQLAEQANLLIHESTYGAGQESLAFQHHHATCTQAAEVALRAGAKSLILNHISSRFTDETATDLITSAQNIFPQTQLAHDGYSYTIY</sequence>
<comment type="similarity">
    <text evidence="10">Belongs to the RNase Z family.</text>
</comment>
<dbReference type="FunFam" id="3.60.15.10:FF:000002">
    <property type="entry name" value="Ribonuclease Z"/>
    <property type="match status" value="1"/>
</dbReference>
<evidence type="ECO:0000256" key="9">
    <source>
        <dbReference type="ARBA" id="ARBA00057812"/>
    </source>
</evidence>
<dbReference type="AlphaFoldDB" id="A0A926RV08"/>
<keyword evidence="7 10" id="KW-0378">Hydrolase</keyword>
<dbReference type="SUPFAM" id="SSF56281">
    <property type="entry name" value="Metallo-hydrolase/oxidoreductase"/>
    <property type="match status" value="1"/>
</dbReference>
<comment type="function">
    <text evidence="9 10">Zinc phosphodiesterase, which displays some tRNA 3'-processing endonuclease activity. Probably involved in tRNA maturation, by removing a 3'-trailer from precursor tRNA.</text>
</comment>
<dbReference type="GO" id="GO:0042802">
    <property type="term" value="F:identical protein binding"/>
    <property type="evidence" value="ECO:0007669"/>
    <property type="project" value="UniProtKB-ARBA"/>
</dbReference>
<dbReference type="EMBL" id="JACXAH010000016">
    <property type="protein sequence ID" value="MBD1373034.1"/>
    <property type="molecule type" value="Genomic_DNA"/>
</dbReference>
<keyword evidence="5 10" id="KW-0479">Metal-binding</keyword>
<reference evidence="11" key="1">
    <citation type="submission" date="2020-09" db="EMBL/GenBank/DDBJ databases">
        <title>A novel bacterium of genus Hazenella, isolated from South China Sea.</title>
        <authorList>
            <person name="Huang H."/>
            <person name="Mo K."/>
            <person name="Hu Y."/>
        </authorList>
    </citation>
    <scope>NUCLEOTIDE SEQUENCE</scope>
    <source>
        <strain evidence="11">IB182357</strain>
    </source>
</reference>
<dbReference type="Pfam" id="PF23023">
    <property type="entry name" value="Anti-Pycsar_Apyc1"/>
    <property type="match status" value="1"/>
</dbReference>
<dbReference type="InterPro" id="IPR013471">
    <property type="entry name" value="RNase_Z/BN"/>
</dbReference>
<evidence type="ECO:0000256" key="10">
    <source>
        <dbReference type="HAMAP-Rule" id="MF_01818"/>
    </source>
</evidence>
<name>A0A926RV08_9BACL</name>
<comment type="caution">
    <text evidence="11">The sequence shown here is derived from an EMBL/GenBank/DDBJ whole genome shotgun (WGS) entry which is preliminary data.</text>
</comment>
<keyword evidence="12" id="KW-1185">Reference proteome</keyword>
<dbReference type="CDD" id="cd07717">
    <property type="entry name" value="RNaseZ_ZiPD-like_MBL-fold"/>
    <property type="match status" value="1"/>
</dbReference>
<evidence type="ECO:0000313" key="11">
    <source>
        <dbReference type="EMBL" id="MBD1373034.1"/>
    </source>
</evidence>
<keyword evidence="3 10" id="KW-0819">tRNA processing</keyword>
<accession>A0A926RV08</accession>
<feature type="binding site" evidence="10">
    <location>
        <position position="140"/>
    </location>
    <ligand>
        <name>Zn(2+)</name>
        <dbReference type="ChEBI" id="CHEBI:29105"/>
        <label>1</label>
        <note>catalytic</note>
    </ligand>
</feature>
<evidence type="ECO:0000256" key="8">
    <source>
        <dbReference type="ARBA" id="ARBA00022833"/>
    </source>
</evidence>
<dbReference type="EC" id="3.1.26.11" evidence="2 10"/>
<feature type="binding site" evidence="10">
    <location>
        <position position="211"/>
    </location>
    <ligand>
        <name>Zn(2+)</name>
        <dbReference type="ChEBI" id="CHEBI:29105"/>
        <label>2</label>
        <note>catalytic</note>
    </ligand>
</feature>
<dbReference type="Gene3D" id="3.60.15.10">
    <property type="entry name" value="Ribonuclease Z/Hydroxyacylglutathione hydrolase-like"/>
    <property type="match status" value="1"/>
</dbReference>
<dbReference type="HAMAP" id="MF_01818">
    <property type="entry name" value="RNase_Z_BN"/>
    <property type="match status" value="1"/>
</dbReference>
<dbReference type="RefSeq" id="WP_191142290.1">
    <property type="nucleotide sequence ID" value="NZ_JACXAH010000016.1"/>
</dbReference>
<evidence type="ECO:0000256" key="3">
    <source>
        <dbReference type="ARBA" id="ARBA00022694"/>
    </source>
</evidence>
<feature type="active site" description="Proton acceptor" evidence="10">
    <location>
        <position position="67"/>
    </location>
</feature>
<gene>
    <name evidence="10 11" type="primary">rnz</name>
    <name evidence="11" type="ORF">IC620_11775</name>
</gene>
<comment type="cofactor">
    <cofactor evidence="10">
        <name>Zn(2+)</name>
        <dbReference type="ChEBI" id="CHEBI:29105"/>
    </cofactor>
    <text evidence="10">Binds 2 Zn(2+) ions.</text>
</comment>
<feature type="binding site" evidence="10">
    <location>
        <position position="211"/>
    </location>
    <ligand>
        <name>Zn(2+)</name>
        <dbReference type="ChEBI" id="CHEBI:29105"/>
        <label>1</label>
        <note>catalytic</note>
    </ligand>
</feature>
<comment type="catalytic activity">
    <reaction evidence="10">
        <text>Endonucleolytic cleavage of RNA, removing extra 3' nucleotides from tRNA precursor, generating 3' termini of tRNAs. A 3'-hydroxy group is left at the tRNA terminus and a 5'-phosphoryl group is left at the trailer molecule.</text>
        <dbReference type="EC" id="3.1.26.11"/>
    </reaction>
</comment>
<keyword evidence="8 10" id="KW-0862">Zinc</keyword>
<dbReference type="NCBIfam" id="NF000801">
    <property type="entry name" value="PRK00055.1-3"/>
    <property type="match status" value="1"/>
</dbReference>
<dbReference type="GO" id="GO:0042781">
    <property type="term" value="F:3'-tRNA processing endoribonuclease activity"/>
    <property type="evidence" value="ECO:0007669"/>
    <property type="project" value="UniProtKB-UniRule"/>
</dbReference>
<feature type="binding site" evidence="10">
    <location>
        <position position="65"/>
    </location>
    <ligand>
        <name>Zn(2+)</name>
        <dbReference type="ChEBI" id="CHEBI:29105"/>
        <label>1</label>
        <note>catalytic</note>
    </ligand>
</feature>
<feature type="binding site" evidence="10">
    <location>
        <position position="63"/>
    </location>
    <ligand>
        <name>Zn(2+)</name>
        <dbReference type="ChEBI" id="CHEBI:29105"/>
        <label>1</label>
        <note>catalytic</note>
    </ligand>
</feature>
<feature type="binding site" evidence="10">
    <location>
        <position position="67"/>
    </location>
    <ligand>
        <name>Zn(2+)</name>
        <dbReference type="ChEBI" id="CHEBI:29105"/>
        <label>2</label>
        <note>catalytic</note>
    </ligand>
</feature>
<dbReference type="Proteomes" id="UP000661691">
    <property type="component" value="Unassembled WGS sequence"/>
</dbReference>
<dbReference type="InterPro" id="IPR036866">
    <property type="entry name" value="RibonucZ/Hydroxyglut_hydro"/>
</dbReference>
<dbReference type="PANTHER" id="PTHR46018:SF2">
    <property type="entry name" value="ZINC PHOSPHODIESTERASE ELAC PROTEIN 1"/>
    <property type="match status" value="1"/>
</dbReference>
<dbReference type="GO" id="GO:0008270">
    <property type="term" value="F:zinc ion binding"/>
    <property type="evidence" value="ECO:0007669"/>
    <property type="project" value="UniProtKB-UniRule"/>
</dbReference>
<evidence type="ECO:0000256" key="6">
    <source>
        <dbReference type="ARBA" id="ARBA00022759"/>
    </source>
</evidence>
<comment type="subunit">
    <text evidence="1 10">Homodimer.</text>
</comment>
<feature type="binding site" evidence="10">
    <location>
        <position position="68"/>
    </location>
    <ligand>
        <name>Zn(2+)</name>
        <dbReference type="ChEBI" id="CHEBI:29105"/>
        <label>2</label>
        <note>catalytic</note>
    </ligand>
</feature>
<dbReference type="NCBIfam" id="TIGR02651">
    <property type="entry name" value="RNase_Z"/>
    <property type="match status" value="1"/>
</dbReference>
<proteinExistence type="inferred from homology"/>
<evidence type="ECO:0000256" key="4">
    <source>
        <dbReference type="ARBA" id="ARBA00022722"/>
    </source>
</evidence>
<dbReference type="PANTHER" id="PTHR46018">
    <property type="entry name" value="ZINC PHOSPHODIESTERASE ELAC PROTEIN 1"/>
    <property type="match status" value="1"/>
</dbReference>
<feature type="binding site" evidence="10">
    <location>
        <position position="269"/>
    </location>
    <ligand>
        <name>Zn(2+)</name>
        <dbReference type="ChEBI" id="CHEBI:29105"/>
        <label>2</label>
        <note>catalytic</note>
    </ligand>
</feature>